<accession>A0AAJ6BF50</accession>
<feature type="signal peptide" evidence="2">
    <location>
        <begin position="1"/>
        <end position="18"/>
    </location>
</feature>
<reference evidence="3" key="1">
    <citation type="submission" date="2023-03" db="EMBL/GenBank/DDBJ databases">
        <title>Andean soil-derived lignocellulolytic bacterial consortium as a source of novel taxa and putative plastic-active enzymes.</title>
        <authorList>
            <person name="Diaz-Garcia L."/>
            <person name="Chuvochina M."/>
            <person name="Feuerriegel G."/>
            <person name="Bunk B."/>
            <person name="Sproer C."/>
            <person name="Streit W.R."/>
            <person name="Rodriguez L.M."/>
            <person name="Overmann J."/>
            <person name="Jimenez D.J."/>
        </authorList>
    </citation>
    <scope>NUCLEOTIDE SEQUENCE</scope>
    <source>
        <strain evidence="3">MAG 7</strain>
    </source>
</reference>
<feature type="chain" id="PRO_5042549746" evidence="2">
    <location>
        <begin position="19"/>
        <end position="215"/>
    </location>
</feature>
<evidence type="ECO:0000256" key="2">
    <source>
        <dbReference type="SAM" id="SignalP"/>
    </source>
</evidence>
<keyword evidence="2" id="KW-0732">Signal</keyword>
<evidence type="ECO:0000313" key="3">
    <source>
        <dbReference type="EMBL" id="WEK33892.1"/>
    </source>
</evidence>
<dbReference type="Proteomes" id="UP001220610">
    <property type="component" value="Chromosome"/>
</dbReference>
<dbReference type="EMBL" id="CP119311">
    <property type="protein sequence ID" value="WEK33892.1"/>
    <property type="molecule type" value="Genomic_DNA"/>
</dbReference>
<protein>
    <submittedName>
        <fullName evidence="3">Uncharacterized protein</fullName>
    </submittedName>
</protein>
<name>A0AAJ6BF50_9BACT</name>
<sequence>MKQILLFLLLGTATTASAQSLPDSFIVRIAHQLIQRDSLQLQNAILSPQAFSNILAVQWQQPLEMHIVPDTTNARVRKETMKYISRYLLDPTTVKAAGKLRLLNYTYLLKRDPASRLLGFTGTIRLQDDQQIYSFLINEGIWTNKNWHMVNMDTCRVSAIPVAMHDRPYKLSPFGSLDSRIKVESVILEEIIQEEDDMQPPPPPPPLPQKKANKK</sequence>
<feature type="region of interest" description="Disordered" evidence="1">
    <location>
        <begin position="192"/>
        <end position="215"/>
    </location>
</feature>
<proteinExistence type="predicted"/>
<dbReference type="AlphaFoldDB" id="A0AAJ6BF50"/>
<organism evidence="3 4">
    <name type="scientific">Candidatus Pseudobacter hemicellulosilyticus</name>
    <dbReference type="NCBI Taxonomy" id="3121375"/>
    <lineage>
        <taxon>Bacteria</taxon>
        <taxon>Pseudomonadati</taxon>
        <taxon>Bacteroidota</taxon>
        <taxon>Chitinophagia</taxon>
        <taxon>Chitinophagales</taxon>
        <taxon>Chitinophagaceae</taxon>
        <taxon>Pseudobacter</taxon>
    </lineage>
</organism>
<feature type="compositionally biased region" description="Pro residues" evidence="1">
    <location>
        <begin position="199"/>
        <end position="208"/>
    </location>
</feature>
<evidence type="ECO:0000256" key="1">
    <source>
        <dbReference type="SAM" id="MobiDB-lite"/>
    </source>
</evidence>
<gene>
    <name evidence="3" type="ORF">P0Y53_15495</name>
</gene>
<evidence type="ECO:0000313" key="4">
    <source>
        <dbReference type="Proteomes" id="UP001220610"/>
    </source>
</evidence>